<dbReference type="RefSeq" id="WP_135445409.1">
    <property type="nucleotide sequence ID" value="NZ_SRLE01000010.1"/>
</dbReference>
<keyword evidence="2" id="KW-0349">Heme</keyword>
<keyword evidence="2" id="KW-0408">Iron</keyword>
<accession>A0A4Z0LYK6</accession>
<keyword evidence="4" id="KW-1185">Reference proteome</keyword>
<reference evidence="3 4" key="1">
    <citation type="submission" date="2019-04" db="EMBL/GenBank/DDBJ databases">
        <title>Taxonomy of novel Haliea sp. from mangrove soil of West Coast of India.</title>
        <authorList>
            <person name="Verma A."/>
            <person name="Kumar P."/>
            <person name="Krishnamurthi S."/>
        </authorList>
    </citation>
    <scope>NUCLEOTIDE SEQUENCE [LARGE SCALE GENOMIC DNA]</scope>
    <source>
        <strain evidence="3 4">SAOS-164</strain>
    </source>
</reference>
<evidence type="ECO:0000256" key="1">
    <source>
        <dbReference type="ARBA" id="ARBA00010617"/>
    </source>
</evidence>
<name>A0A4Z0LYK6_9GAMM</name>
<keyword evidence="2" id="KW-0503">Monooxygenase</keyword>
<dbReference type="InterPro" id="IPR017972">
    <property type="entry name" value="Cyt_P450_CS"/>
</dbReference>
<dbReference type="Pfam" id="PF00067">
    <property type="entry name" value="p450"/>
    <property type="match status" value="1"/>
</dbReference>
<comment type="similarity">
    <text evidence="1 2">Belongs to the cytochrome P450 family.</text>
</comment>
<dbReference type="SUPFAM" id="SSF48264">
    <property type="entry name" value="Cytochrome P450"/>
    <property type="match status" value="1"/>
</dbReference>
<dbReference type="InterPro" id="IPR036396">
    <property type="entry name" value="Cyt_P450_sf"/>
</dbReference>
<dbReference type="PRINTS" id="PR00385">
    <property type="entry name" value="P450"/>
</dbReference>
<dbReference type="GO" id="GO:0004497">
    <property type="term" value="F:monooxygenase activity"/>
    <property type="evidence" value="ECO:0007669"/>
    <property type="project" value="UniProtKB-KW"/>
</dbReference>
<dbReference type="GO" id="GO:0020037">
    <property type="term" value="F:heme binding"/>
    <property type="evidence" value="ECO:0007669"/>
    <property type="project" value="InterPro"/>
</dbReference>
<evidence type="ECO:0000313" key="4">
    <source>
        <dbReference type="Proteomes" id="UP000298050"/>
    </source>
</evidence>
<dbReference type="GO" id="GO:0005506">
    <property type="term" value="F:iron ion binding"/>
    <property type="evidence" value="ECO:0007669"/>
    <property type="project" value="InterPro"/>
</dbReference>
<evidence type="ECO:0000256" key="2">
    <source>
        <dbReference type="RuleBase" id="RU000461"/>
    </source>
</evidence>
<dbReference type="InterPro" id="IPR002397">
    <property type="entry name" value="Cyt_P450_B"/>
</dbReference>
<organism evidence="3 4">
    <name type="scientific">Mangrovimicrobium sediminis</name>
    <dbReference type="NCBI Taxonomy" id="2562682"/>
    <lineage>
        <taxon>Bacteria</taxon>
        <taxon>Pseudomonadati</taxon>
        <taxon>Pseudomonadota</taxon>
        <taxon>Gammaproteobacteria</taxon>
        <taxon>Cellvibrionales</taxon>
        <taxon>Halieaceae</taxon>
        <taxon>Mangrovimicrobium</taxon>
    </lineage>
</organism>
<gene>
    <name evidence="3" type="ORF">E4634_15175</name>
</gene>
<sequence length="406" mass="45697">MPSIEELDLLELPVLEPSFATDPLPGFAAAREWHPWLAKSAVGYLVHEYEAIKDLYFMDDHLEFATANIVEHMGARGTPWGDFTEGLMIVKQGEEHDRVRSNVAPAFTPRNVNKYRGLMRETVSKLLDEWAPRGAFDFAEFAANFPVRVMCGVIGASPDVVPPLRHALETQGMSFSMDPSILPTANAAITQLLDFADTFISERQRDGNPGAPDLLDELLAANSDGKLSDAEMRNLLVFVFAAGYDTSKNMLTFTLYEMLQRPQMWERCAEDLGYCTQVMEETLRYHSVSNVPRTVSREFTYRDVTFPVGTNLQFILTLSGRDPRAYEDAERFDPGRKAANRHLAFGRGMHICLGQFLARAQIEEGLHLMAQRLRKPKLAGEVTWRPFVGVWGIRSLPIEFEPAAVH</sequence>
<dbReference type="Proteomes" id="UP000298050">
    <property type="component" value="Unassembled WGS sequence"/>
</dbReference>
<dbReference type="InterPro" id="IPR001128">
    <property type="entry name" value="Cyt_P450"/>
</dbReference>
<keyword evidence="2" id="KW-0560">Oxidoreductase</keyword>
<dbReference type="Gene3D" id="1.10.630.10">
    <property type="entry name" value="Cytochrome P450"/>
    <property type="match status" value="1"/>
</dbReference>
<protein>
    <submittedName>
        <fullName evidence="3">Cytochrome P450</fullName>
    </submittedName>
</protein>
<dbReference type="PRINTS" id="PR00359">
    <property type="entry name" value="BP450"/>
</dbReference>
<keyword evidence="2" id="KW-0479">Metal-binding</keyword>
<dbReference type="GO" id="GO:0016705">
    <property type="term" value="F:oxidoreductase activity, acting on paired donors, with incorporation or reduction of molecular oxygen"/>
    <property type="evidence" value="ECO:0007669"/>
    <property type="project" value="InterPro"/>
</dbReference>
<comment type="caution">
    <text evidence="3">The sequence shown here is derived from an EMBL/GenBank/DDBJ whole genome shotgun (WGS) entry which is preliminary data.</text>
</comment>
<proteinExistence type="inferred from homology"/>
<dbReference type="AlphaFoldDB" id="A0A4Z0LYK6"/>
<dbReference type="PROSITE" id="PS00086">
    <property type="entry name" value="CYTOCHROME_P450"/>
    <property type="match status" value="1"/>
</dbReference>
<dbReference type="EMBL" id="SRLE01000010">
    <property type="protein sequence ID" value="TGD72304.1"/>
    <property type="molecule type" value="Genomic_DNA"/>
</dbReference>
<dbReference type="OrthoDB" id="9764248at2"/>
<dbReference type="PANTHER" id="PTHR46696:SF6">
    <property type="entry name" value="P450, PUTATIVE (EUROFUNG)-RELATED"/>
    <property type="match status" value="1"/>
</dbReference>
<evidence type="ECO:0000313" key="3">
    <source>
        <dbReference type="EMBL" id="TGD72304.1"/>
    </source>
</evidence>
<dbReference type="PANTHER" id="PTHR46696">
    <property type="entry name" value="P450, PUTATIVE (EUROFUNG)-RELATED"/>
    <property type="match status" value="1"/>
</dbReference>